<evidence type="ECO:0000259" key="5">
    <source>
        <dbReference type="Pfam" id="PF00496"/>
    </source>
</evidence>
<sequence>MKKLLLTTALILSGSAMAAGTLVFGGNGEPVTLEPGNATDGISLTIHRQIYDTLVGFKPGTTDLVPSLATSWKSNASATSWTFNLRRGVTFHDGTPFNADAVLFNFNRWWDTKNQFGFRTQGRDFHIVQDLLGGFKGEKDAVIKDIVKVNDYTVRFDLNKPSSVLPDVIGSAYFGIASPAAIRAAGDKYGTPAARAVGTGAFMFESWAVGDRVTLKANPKYWGTKAKTDTLIVRNVKDPAQRLNELKAGTIDFTTDLTPDSLKSVQADRNLVALKRPSFNVGFVGLNNRNQYLKNDKVRQAIAMAINKEAIVEAFWNGLGVNNTSFLPPVLNWANSKNVPANYKFDPAGAKKLLADAGYPNGFTVDFWYMPVSRPYFPNPKPTAEAIAADLSAIGIKVNLKTEDWAKYLTDVRKEPGFDMFMLGWTGDYGDPDNFYSAYYGSGGSDDINWNPPEVVSLLEKGRAAIGRDAKAKVYAQLHEVTYKAGYRITMVHSTPLYGARSYVKGWVPSPVGEGFNTISIDGKK</sequence>
<feature type="domain" description="Solute-binding protein family 5" evidence="5">
    <location>
        <begin position="64"/>
        <end position="445"/>
    </location>
</feature>
<keyword evidence="2" id="KW-0813">Transport</keyword>
<dbReference type="SUPFAM" id="SSF53850">
    <property type="entry name" value="Periplasmic binding protein-like II"/>
    <property type="match status" value="1"/>
</dbReference>
<evidence type="ECO:0000313" key="7">
    <source>
        <dbReference type="Proteomes" id="UP001595748"/>
    </source>
</evidence>
<dbReference type="PANTHER" id="PTHR30290:SF9">
    <property type="entry name" value="OLIGOPEPTIDE-BINDING PROTEIN APPA"/>
    <property type="match status" value="1"/>
</dbReference>
<protein>
    <submittedName>
        <fullName evidence="6">ABC transporter substrate-binding protein</fullName>
    </submittedName>
</protein>
<evidence type="ECO:0000256" key="3">
    <source>
        <dbReference type="ARBA" id="ARBA00022729"/>
    </source>
</evidence>
<evidence type="ECO:0000256" key="1">
    <source>
        <dbReference type="ARBA" id="ARBA00005695"/>
    </source>
</evidence>
<feature type="chain" id="PRO_5047028016" evidence="4">
    <location>
        <begin position="19"/>
        <end position="525"/>
    </location>
</feature>
<evidence type="ECO:0000313" key="6">
    <source>
        <dbReference type="EMBL" id="MFC3862683.1"/>
    </source>
</evidence>
<comment type="caution">
    <text evidence="6">The sequence shown here is derived from an EMBL/GenBank/DDBJ whole genome shotgun (WGS) entry which is preliminary data.</text>
</comment>
<dbReference type="InterPro" id="IPR000914">
    <property type="entry name" value="SBP_5_dom"/>
</dbReference>
<dbReference type="CDD" id="cd08493">
    <property type="entry name" value="PBP2_DppA_like"/>
    <property type="match status" value="1"/>
</dbReference>
<comment type="similarity">
    <text evidence="1">Belongs to the bacterial solute-binding protein 5 family.</text>
</comment>
<dbReference type="InterPro" id="IPR030678">
    <property type="entry name" value="Peptide/Ni-bd"/>
</dbReference>
<dbReference type="Pfam" id="PF00496">
    <property type="entry name" value="SBP_bac_5"/>
    <property type="match status" value="1"/>
</dbReference>
<dbReference type="InterPro" id="IPR039424">
    <property type="entry name" value="SBP_5"/>
</dbReference>
<dbReference type="Gene3D" id="3.10.105.10">
    <property type="entry name" value="Dipeptide-binding Protein, Domain 3"/>
    <property type="match status" value="1"/>
</dbReference>
<dbReference type="EMBL" id="JBHRZF010000210">
    <property type="protein sequence ID" value="MFC3862683.1"/>
    <property type="molecule type" value="Genomic_DNA"/>
</dbReference>
<keyword evidence="7" id="KW-1185">Reference proteome</keyword>
<keyword evidence="3 4" id="KW-0732">Signal</keyword>
<dbReference type="PANTHER" id="PTHR30290">
    <property type="entry name" value="PERIPLASMIC BINDING COMPONENT OF ABC TRANSPORTER"/>
    <property type="match status" value="1"/>
</dbReference>
<evidence type="ECO:0000256" key="2">
    <source>
        <dbReference type="ARBA" id="ARBA00022448"/>
    </source>
</evidence>
<reference evidence="7" key="1">
    <citation type="journal article" date="2019" name="Int. J. Syst. Evol. Microbiol.">
        <title>The Global Catalogue of Microorganisms (GCM) 10K type strain sequencing project: providing services to taxonomists for standard genome sequencing and annotation.</title>
        <authorList>
            <consortium name="The Broad Institute Genomics Platform"/>
            <consortium name="The Broad Institute Genome Sequencing Center for Infectious Disease"/>
            <person name="Wu L."/>
            <person name="Ma J."/>
        </authorList>
    </citation>
    <scope>NUCLEOTIDE SEQUENCE [LARGE SCALE GENOMIC DNA]</scope>
    <source>
        <strain evidence="7">CCTCC AB 2013263</strain>
    </source>
</reference>
<dbReference type="Proteomes" id="UP001595748">
    <property type="component" value="Unassembled WGS sequence"/>
</dbReference>
<evidence type="ECO:0000256" key="4">
    <source>
        <dbReference type="SAM" id="SignalP"/>
    </source>
</evidence>
<proteinExistence type="inferred from homology"/>
<dbReference type="Gene3D" id="3.90.76.10">
    <property type="entry name" value="Dipeptide-binding Protein, Domain 1"/>
    <property type="match status" value="1"/>
</dbReference>
<dbReference type="RefSeq" id="WP_380080623.1">
    <property type="nucleotide sequence ID" value="NZ_JBHRZF010000210.1"/>
</dbReference>
<feature type="signal peptide" evidence="4">
    <location>
        <begin position="1"/>
        <end position="18"/>
    </location>
</feature>
<gene>
    <name evidence="6" type="ORF">ACFOPQ_18110</name>
</gene>
<name>A0ABV8AAG1_9DEIO</name>
<dbReference type="Gene3D" id="3.40.190.10">
    <property type="entry name" value="Periplasmic binding protein-like II"/>
    <property type="match status" value="1"/>
</dbReference>
<dbReference type="PIRSF" id="PIRSF002741">
    <property type="entry name" value="MppA"/>
    <property type="match status" value="1"/>
</dbReference>
<organism evidence="6 7">
    <name type="scientific">Deinococcus antarcticus</name>
    <dbReference type="NCBI Taxonomy" id="1298767"/>
    <lineage>
        <taxon>Bacteria</taxon>
        <taxon>Thermotogati</taxon>
        <taxon>Deinococcota</taxon>
        <taxon>Deinococci</taxon>
        <taxon>Deinococcales</taxon>
        <taxon>Deinococcaceae</taxon>
        <taxon>Deinococcus</taxon>
    </lineage>
</organism>
<accession>A0ABV8AAG1</accession>